<feature type="compositionally biased region" description="Low complexity" evidence="2">
    <location>
        <begin position="2695"/>
        <end position="2704"/>
    </location>
</feature>
<dbReference type="InterPro" id="IPR002492">
    <property type="entry name" value="Transposase_Tc1-like"/>
</dbReference>
<evidence type="ECO:0000256" key="1">
    <source>
        <dbReference type="PROSITE-ProRule" id="PRU00047"/>
    </source>
</evidence>
<organism evidence="4 5">
    <name type="scientific">Tenebrio molitor</name>
    <name type="common">Yellow mealworm beetle</name>
    <dbReference type="NCBI Taxonomy" id="7067"/>
    <lineage>
        <taxon>Eukaryota</taxon>
        <taxon>Metazoa</taxon>
        <taxon>Ecdysozoa</taxon>
        <taxon>Arthropoda</taxon>
        <taxon>Hexapoda</taxon>
        <taxon>Insecta</taxon>
        <taxon>Pterygota</taxon>
        <taxon>Neoptera</taxon>
        <taxon>Endopterygota</taxon>
        <taxon>Coleoptera</taxon>
        <taxon>Polyphaga</taxon>
        <taxon>Cucujiformia</taxon>
        <taxon>Tenebrionidae</taxon>
        <taxon>Tenebrio</taxon>
    </lineage>
</organism>
<dbReference type="SUPFAM" id="SSF56672">
    <property type="entry name" value="DNA/RNA polymerases"/>
    <property type="match status" value="1"/>
</dbReference>
<feature type="region of interest" description="Disordered" evidence="2">
    <location>
        <begin position="2364"/>
        <end position="2396"/>
    </location>
</feature>
<feature type="region of interest" description="Disordered" evidence="2">
    <location>
        <begin position="2313"/>
        <end position="2339"/>
    </location>
</feature>
<proteinExistence type="predicted"/>
<dbReference type="Pfam" id="PF13358">
    <property type="entry name" value="DDE_3"/>
    <property type="match status" value="1"/>
</dbReference>
<dbReference type="Pfam" id="PF13843">
    <property type="entry name" value="DDE_Tnp_1_7"/>
    <property type="match status" value="1"/>
</dbReference>
<evidence type="ECO:0000259" key="3">
    <source>
        <dbReference type="PROSITE" id="PS50158"/>
    </source>
</evidence>
<dbReference type="Gene3D" id="4.10.60.10">
    <property type="entry name" value="Zinc finger, CCHC-type"/>
    <property type="match status" value="1"/>
</dbReference>
<feature type="compositionally biased region" description="Basic and acidic residues" evidence="2">
    <location>
        <begin position="424"/>
        <end position="435"/>
    </location>
</feature>
<sequence>MASPNDYAHPTISISRAKALELDSSFSGRGYSRRPGQGRGKTTTADQDGFLRLQALRTGFVTSTILQTRFLERYNTRISQDTVRRRLRETELRPYVPATGPLLTPVHRRVRVKFAREHVDWDIASWSSVLFSDESRFSLVSNDRGVRVYRRPGERYAPCNIVGTVQFGGGSVLVWGGISLEARTELVVKAGRALYAHGYVTTIVEPHVIPFAPFIGDQFVFMHDNARPHIAGIVRDYLEETNITTMVWPARSPDLNPIEPVWDMLGRRLRASDPRPNSLAEARNRLVEIWENLDQNDIRAEIESMQRRCQAVIRARADNKQVTISVKQQEEIHKPDETIINSDNLWDYHKQLVNKVNNRENSVGSNTMPTELKLFLDQPLVDINTDPLEYWQINRTSFPKLFKPADAEHHSHPDSAPNTSSDPAPEHASESDSDPRLPAGSFLYERSKPSRSSSPVSGPFAPLVSEPGLPYSPRNPDPLSPPARRQDEVVFQGRLTDTASQVQGNRETGPKLQGSSERVTMLRDNSVRIESRCPSVLKLGRIFSNWRAHKVRDFVVVTRCYHCQGFGHIAKHCMSPKVCGYCSRTDHESKDCRHKGDAGKHKCINCLRFQVKDHSHHAAIRHQQSLMPKIRTNGTTQLLPVAARHRIPVDNSPPLKLNGRRTHAMRKWLQHAKQFKQIVPSYSMIAAKNVAPSATPKITPQVTKYKMLVTPAPNCPGIKTAEDTRRVLTAKLPSDFGIRADKVVIMKNNVLVESRCALVLKVGESKLLKELKLSAKPVEKSWPRMQILDIPEHTTQEELLEELGRQNLPETVPDVFTGKMFKYGRGNRNNDRGRSDTTSWVVELHPAARAHFIKTGRVYTTWRSHTIRDFLLVSSAPQQCGYCASTDHESRNCRHREDKRAHKCANCTRSGIKDANYHTAENICPIYQHRAQEAINSTQYDIDVQEPYTCKATDVHKIPGLNGLKCMARSDDKFLSAIIYNGDNFSPLFIPQLSTKNIVVISAKIGITQVFVQTMAPDLVIDCNHITPDDIAAEMQEWKAEFDRDFPTLNTPAQIDAAIQSLNNSIKTRIIKRGAKRRKYRNRPDCWTDEVERFRKIYMNKKNLFYRNRFREYSNYLHRQMTAAKNKFGEKLSATRQRSWEKFVETDLKTNTWGTVYKIAAEKFHQAGVLSCFSRDDATITLTPEQTMQHLIDTLLPDDDPSENDRTQTMEQRHYHSIEPKEAADDKFNEEELEAIVRTLNNNKAPGPDQIKGNIVKLAHSWVGPAVLKIYNACWKLGYFPQTWKTGKLVILLKDPTKDFGVVKNYRPIILLPAYGKIMEKFMKNALTQSISPLHAETQYGFTAGRSTIDALWHFKNAIKGSIRKYVMTIFIDLPHQPESDIHAGRYNGGKGTHKRMSTGIGTGADIMECCARPAPRLRLAAGGHDDSIRERHRRSFTSDSRQDLIANAQAALDKVINWARTNKLSISEEKTVVMMNKSPPRVHHRDIRLRIGTKFIQMVKNYKYLGVVIDPKLTFESNAAYATTKARRIIMGLRRKVSRHWGQNSVTAFRTIYRGAIIPVLTYASRIWIDRINLTKVSRKYLSIYGLAARLVSQTYASVSTDAAGVLAGILPVDLEIGIHNCTRELRQGRSAMFRDELITPGMFDSIAHVASYMTIKAEDIWQERWDNSTKGRITFEFLPRVSTNLTDLPDTNFIKTQVLTGHGEFGCHLNRIGKRDNDLCETCESARDDPLHRNLYCPIYLSAQELIHEELRSWPPELTKIPFLKNDEIFKLLICTEPPQADNEGHAKREHYVDATTNCASTNLSMRPRNSRNVNQYPPAIGGRTSEANLKPQPASKSLRHGQGFCPERSSDPTTVRKLTANLQGGGTGPSADSANMSTINTRKGTLKSDETEVPLDSAGSSRRNKTKEEQPPLVRPVEYLEDEPNIADMLQRISVGITIRPSVLTTRETVRPLTTVVSKNLNYLLFRYGESKQIWTIKRLTLVRYIQILPEFQINSRHGKQVAVTVFIEFVCSTKEPIVKRTQACTEICNLHSALNDLARLYTKNVFTRNTEKEILTQVQNSVKDSVDLALNNAVAPPPTYANIASQSGGRVTRQPSSTAKRHKVLIFPTKDATNIDFSTKTKEILTKTVNPKDFCIKPDRLIKIRNNGVMIESPTNEVNKLIGDKALKKVGLEARKPKILWPKLVIHNIPNAVSAEEQENASKTNLQHSKSATAETLCTMQNNEIDIALFQEPYCYKSGSTTFSVPGCIVIPRPDLVVLRDPKEDPEERPKAPETLTAPDDQDQELCERLVDIKDTKFYVNLRHLSARQKSAATKERHDKRAPRQNSEMDSKTKINMEELGRAAPSLIFEFIDSISDDQAFDSDLGGDSDADDNIPELSSSSAGTSRGTKRSVTHINEELDFDSDDSIADPDFDPHINPKPTTVYAFSSDDDEPLTNAVPKSTLKETQQRYQDEEFSWAKYPYLPHVFPARRNLAVDESMVTFKGTTHLKQYMPQKPIKRGLKIWALACSSTGYLLNFSVYEGKKASDEEGSLGEKTVLELTKPFEGKYYCVYFDNFFTSSSPLSKLLDRKLFGCGTMRSNRKNFPNELLVVDKKIEQGDSDTVGTSSITVRQWKDSGKKCVLVVSTMHSVTEMSTVQRMTKEGVKVTLHCPKSIDDYNQNMGGVDLFDQLHSCYNISWKSRKCRSRSRSSRSGAGSHRSNIPASPTSQLSAQQEERLVINNDVTLEEDPLYFLGELSPKNCYDVLLATL</sequence>
<dbReference type="PANTHER" id="PTHR46599:SF3">
    <property type="entry name" value="PIGGYBAC TRANSPOSABLE ELEMENT-DERIVED PROTEIN 4"/>
    <property type="match status" value="1"/>
</dbReference>
<feature type="compositionally biased region" description="Polar residues" evidence="2">
    <location>
        <begin position="2381"/>
        <end position="2391"/>
    </location>
</feature>
<dbReference type="Gene3D" id="3.30.420.10">
    <property type="entry name" value="Ribonuclease H-like superfamily/Ribonuclease H"/>
    <property type="match status" value="1"/>
</dbReference>
<dbReference type="InterPro" id="IPR043502">
    <property type="entry name" value="DNA/RNA_pol_sf"/>
</dbReference>
<dbReference type="GO" id="GO:0008270">
    <property type="term" value="F:zinc ion binding"/>
    <property type="evidence" value="ECO:0007669"/>
    <property type="project" value="UniProtKB-KW"/>
</dbReference>
<keyword evidence="1" id="KW-0863">Zinc-finger</keyword>
<feature type="compositionally biased region" description="Acidic residues" evidence="2">
    <location>
        <begin position="2364"/>
        <end position="2379"/>
    </location>
</feature>
<feature type="domain" description="CCHC-type" evidence="3">
    <location>
        <begin position="559"/>
        <end position="573"/>
    </location>
</feature>
<dbReference type="PROSITE" id="PS50158">
    <property type="entry name" value="ZF_CCHC"/>
    <property type="match status" value="1"/>
</dbReference>
<evidence type="ECO:0000256" key="2">
    <source>
        <dbReference type="SAM" id="MobiDB-lite"/>
    </source>
</evidence>
<dbReference type="GO" id="GO:0015074">
    <property type="term" value="P:DNA integration"/>
    <property type="evidence" value="ECO:0007669"/>
    <property type="project" value="InterPro"/>
</dbReference>
<reference evidence="4" key="2">
    <citation type="submission" date="2021-08" db="EMBL/GenBank/DDBJ databases">
        <authorList>
            <person name="Eriksson T."/>
        </authorList>
    </citation>
    <scope>NUCLEOTIDE SEQUENCE</scope>
    <source>
        <strain evidence="4">Stoneville</strain>
        <tissue evidence="4">Whole head</tissue>
    </source>
</reference>
<feature type="compositionally biased region" description="Polar residues" evidence="2">
    <location>
        <begin position="2706"/>
        <end position="2717"/>
    </location>
</feature>
<feature type="region of interest" description="Disordered" evidence="2">
    <location>
        <begin position="2690"/>
        <end position="2718"/>
    </location>
</feature>
<dbReference type="InterPro" id="IPR029526">
    <property type="entry name" value="PGBD"/>
</dbReference>
<dbReference type="SMART" id="SM00343">
    <property type="entry name" value="ZnF_C2HC"/>
    <property type="match status" value="3"/>
</dbReference>
<gene>
    <name evidence="4" type="ORF">GEV33_007955</name>
</gene>
<evidence type="ECO:0000313" key="4">
    <source>
        <dbReference type="EMBL" id="KAH0814836.1"/>
    </source>
</evidence>
<feature type="region of interest" description="Disordered" evidence="2">
    <location>
        <begin position="496"/>
        <end position="517"/>
    </location>
</feature>
<dbReference type="InterPro" id="IPR036875">
    <property type="entry name" value="Znf_CCHC_sf"/>
</dbReference>
<feature type="region of interest" description="Disordered" evidence="2">
    <location>
        <begin position="26"/>
        <end position="46"/>
    </location>
</feature>
<dbReference type="GO" id="GO:0071897">
    <property type="term" value="P:DNA biosynthetic process"/>
    <property type="evidence" value="ECO:0007669"/>
    <property type="project" value="UniProtKB-ARBA"/>
</dbReference>
<accession>A0A8J6LIE4</accession>
<keyword evidence="5" id="KW-1185">Reference proteome</keyword>
<dbReference type="InterPro" id="IPR001878">
    <property type="entry name" value="Znf_CCHC"/>
</dbReference>
<feature type="region of interest" description="Disordered" evidence="2">
    <location>
        <begin position="2264"/>
        <end position="2287"/>
    </location>
</feature>
<name>A0A8J6LIE4_TENMO</name>
<evidence type="ECO:0000313" key="5">
    <source>
        <dbReference type="Proteomes" id="UP000719412"/>
    </source>
</evidence>
<keyword evidence="1" id="KW-0862">Zinc</keyword>
<feature type="compositionally biased region" description="Basic and acidic residues" evidence="2">
    <location>
        <begin position="2264"/>
        <end position="2276"/>
    </location>
</feature>
<dbReference type="PANTHER" id="PTHR46599">
    <property type="entry name" value="PIGGYBAC TRANSPOSABLE ELEMENT-DERIVED PROTEIN 4"/>
    <property type="match status" value="1"/>
</dbReference>
<dbReference type="EMBL" id="JABDTM020023863">
    <property type="protein sequence ID" value="KAH0814836.1"/>
    <property type="molecule type" value="Genomic_DNA"/>
</dbReference>
<comment type="caution">
    <text evidence="4">The sequence shown here is derived from an EMBL/GenBank/DDBJ whole genome shotgun (WGS) entry which is preliminary data.</text>
</comment>
<protein>
    <recommendedName>
        <fullName evidence="3">CCHC-type domain-containing protein</fullName>
    </recommendedName>
</protein>
<feature type="region of interest" description="Disordered" evidence="2">
    <location>
        <begin position="404"/>
        <end position="484"/>
    </location>
</feature>
<dbReference type="Pfam" id="PF01498">
    <property type="entry name" value="HTH_Tnp_Tc3_2"/>
    <property type="match status" value="1"/>
</dbReference>
<feature type="region of interest" description="Disordered" evidence="2">
    <location>
        <begin position="1804"/>
        <end position="1915"/>
    </location>
</feature>
<dbReference type="Proteomes" id="UP000719412">
    <property type="component" value="Unassembled WGS sequence"/>
</dbReference>
<dbReference type="GO" id="GO:0003677">
    <property type="term" value="F:DNA binding"/>
    <property type="evidence" value="ECO:0007669"/>
    <property type="project" value="InterPro"/>
</dbReference>
<keyword evidence="1" id="KW-0479">Metal-binding</keyword>
<feature type="compositionally biased region" description="Polar residues" evidence="2">
    <location>
        <begin position="1873"/>
        <end position="1886"/>
    </location>
</feature>
<reference evidence="4" key="1">
    <citation type="journal article" date="2020" name="J Insects Food Feed">
        <title>The yellow mealworm (Tenebrio molitor) genome: a resource for the emerging insects as food and feed industry.</title>
        <authorList>
            <person name="Eriksson T."/>
            <person name="Andere A."/>
            <person name="Kelstrup H."/>
            <person name="Emery V."/>
            <person name="Picard C."/>
        </authorList>
    </citation>
    <scope>NUCLEOTIDE SEQUENCE</scope>
    <source>
        <strain evidence="4">Stoneville</strain>
        <tissue evidence="4">Whole head</tissue>
    </source>
</reference>
<dbReference type="SUPFAM" id="SSF57756">
    <property type="entry name" value="Retrovirus zinc finger-like domains"/>
    <property type="match status" value="1"/>
</dbReference>
<feature type="compositionally biased region" description="Basic and acidic residues" evidence="2">
    <location>
        <begin position="404"/>
        <end position="413"/>
    </location>
</feature>
<feature type="compositionally biased region" description="Polar residues" evidence="2">
    <location>
        <begin position="496"/>
        <end position="506"/>
    </location>
</feature>
<dbReference type="GO" id="GO:0006313">
    <property type="term" value="P:DNA transposition"/>
    <property type="evidence" value="ECO:0007669"/>
    <property type="project" value="InterPro"/>
</dbReference>
<dbReference type="InterPro" id="IPR038717">
    <property type="entry name" value="Tc1-like_DDE_dom"/>
</dbReference>
<dbReference type="InterPro" id="IPR036397">
    <property type="entry name" value="RNaseH_sf"/>
</dbReference>